<evidence type="ECO:0000256" key="1">
    <source>
        <dbReference type="ARBA" id="ARBA00005771"/>
    </source>
</evidence>
<dbReference type="InterPro" id="IPR000863">
    <property type="entry name" value="Sulfotransferase_dom"/>
</dbReference>
<dbReference type="Proteomes" id="UP001159427">
    <property type="component" value="Unassembled WGS sequence"/>
</dbReference>
<dbReference type="EMBL" id="CALNXI010002732">
    <property type="protein sequence ID" value="CAH3190345.1"/>
    <property type="molecule type" value="Genomic_DNA"/>
</dbReference>
<dbReference type="InterPro" id="IPR027417">
    <property type="entry name" value="P-loop_NTPase"/>
</dbReference>
<sequence length="333" mass="38914">MAGFPVIQITEGEWTSVKYWDVLGVKIPSFFTKDPEVLADYISRFETRPDDVFVVSYPKSGTTWVQEIVWQIYNQGAISTERQMFRFPYFEGAACSAVREMLVDFKTLPSPRLMKTHLPYPTTPKSAKKDAQCKYIYVVRNPKDVAVSYFHFMEDWRKLGIFDYSGPWEFACKLFIEGNGNGISALVPHMSIGRRRLLYCILLSNILLSVVAWNAWNDHVLDWWKHKDDPNVLFLKYEDLHKDSPLHVRMIANFLNKQLSDELINRIAEQCTFKNMKKNEISYKIRNEDSSLLLRKGVVGGWKNYFTPELNERFEKEVLEKLKGTGLEFDFEI</sequence>
<evidence type="ECO:0000256" key="2">
    <source>
        <dbReference type="ARBA" id="ARBA00022679"/>
    </source>
</evidence>
<protein>
    <recommendedName>
        <fullName evidence="3">Sulfotransferase domain-containing protein</fullName>
    </recommendedName>
</protein>
<evidence type="ECO:0000259" key="3">
    <source>
        <dbReference type="Pfam" id="PF00685"/>
    </source>
</evidence>
<dbReference type="Gene3D" id="3.40.50.300">
    <property type="entry name" value="P-loop containing nucleotide triphosphate hydrolases"/>
    <property type="match status" value="1"/>
</dbReference>
<keyword evidence="5" id="KW-1185">Reference proteome</keyword>
<gene>
    <name evidence="4" type="ORF">PEVE_00020369</name>
</gene>
<keyword evidence="2" id="KW-0808">Transferase</keyword>
<dbReference type="SUPFAM" id="SSF52540">
    <property type="entry name" value="P-loop containing nucleoside triphosphate hydrolases"/>
    <property type="match status" value="1"/>
</dbReference>
<accession>A0ABN8SFI1</accession>
<evidence type="ECO:0000313" key="4">
    <source>
        <dbReference type="EMBL" id="CAH3190345.1"/>
    </source>
</evidence>
<feature type="domain" description="Sulfotransferase" evidence="3">
    <location>
        <begin position="49"/>
        <end position="326"/>
    </location>
</feature>
<proteinExistence type="inferred from homology"/>
<reference evidence="4 5" key="1">
    <citation type="submission" date="2022-05" db="EMBL/GenBank/DDBJ databases">
        <authorList>
            <consortium name="Genoscope - CEA"/>
            <person name="William W."/>
        </authorList>
    </citation>
    <scope>NUCLEOTIDE SEQUENCE [LARGE SCALE GENOMIC DNA]</scope>
</reference>
<comment type="similarity">
    <text evidence="1">Belongs to the sulfotransferase 1 family.</text>
</comment>
<organism evidence="4 5">
    <name type="scientific">Porites evermanni</name>
    <dbReference type="NCBI Taxonomy" id="104178"/>
    <lineage>
        <taxon>Eukaryota</taxon>
        <taxon>Metazoa</taxon>
        <taxon>Cnidaria</taxon>
        <taxon>Anthozoa</taxon>
        <taxon>Hexacorallia</taxon>
        <taxon>Scleractinia</taxon>
        <taxon>Fungiina</taxon>
        <taxon>Poritidae</taxon>
        <taxon>Porites</taxon>
    </lineage>
</organism>
<evidence type="ECO:0000313" key="5">
    <source>
        <dbReference type="Proteomes" id="UP001159427"/>
    </source>
</evidence>
<name>A0ABN8SFI1_9CNID</name>
<dbReference type="PANTHER" id="PTHR11783">
    <property type="entry name" value="SULFOTRANSFERASE SULT"/>
    <property type="match status" value="1"/>
</dbReference>
<comment type="caution">
    <text evidence="4">The sequence shown here is derived from an EMBL/GenBank/DDBJ whole genome shotgun (WGS) entry which is preliminary data.</text>
</comment>
<dbReference type="Pfam" id="PF00685">
    <property type="entry name" value="Sulfotransfer_1"/>
    <property type="match status" value="1"/>
</dbReference>